<evidence type="ECO:0000313" key="1">
    <source>
        <dbReference type="EMBL" id="TWJ18391.1"/>
    </source>
</evidence>
<name>A0A562VKR3_9BACT</name>
<organism evidence="1 2">
    <name type="scientific">Geobacter argillaceus</name>
    <dbReference type="NCBI Taxonomy" id="345631"/>
    <lineage>
        <taxon>Bacteria</taxon>
        <taxon>Pseudomonadati</taxon>
        <taxon>Thermodesulfobacteriota</taxon>
        <taxon>Desulfuromonadia</taxon>
        <taxon>Geobacterales</taxon>
        <taxon>Geobacteraceae</taxon>
        <taxon>Geobacter</taxon>
    </lineage>
</organism>
<dbReference type="Gene3D" id="1.10.520.40">
    <property type="entry name" value="CRISPR-associated protein Cse2"/>
    <property type="match status" value="1"/>
</dbReference>
<dbReference type="AlphaFoldDB" id="A0A562VKR3"/>
<accession>A0A562VKR3</accession>
<dbReference type="Proteomes" id="UP000319449">
    <property type="component" value="Unassembled WGS sequence"/>
</dbReference>
<sequence>MSSLLERLRKNKDDRGMMANLRCILVENKKHRAWPVLNRLGVPITEDVPAFVAGLFATHPEGDSETVKNFGDTCKQIERARGEEVSELSGNADSSKKKNLTPTERRFQYLLAADKSEVPERVMRMVLMAKSQGVSVNYEKLLHDLKYWGERTKTEWAASFWTPGNEPVDGEAV</sequence>
<dbReference type="NCBIfam" id="TIGR02548">
    <property type="entry name" value="casB_cse2"/>
    <property type="match status" value="1"/>
</dbReference>
<keyword evidence="2" id="KW-1185">Reference proteome</keyword>
<dbReference type="OrthoDB" id="5396167at2"/>
<dbReference type="EMBL" id="VLLN01000016">
    <property type="protein sequence ID" value="TWJ18391.1"/>
    <property type="molecule type" value="Genomic_DNA"/>
</dbReference>
<evidence type="ECO:0000313" key="2">
    <source>
        <dbReference type="Proteomes" id="UP000319449"/>
    </source>
</evidence>
<comment type="caution">
    <text evidence="1">The sequence shown here is derived from an EMBL/GenBank/DDBJ whole genome shotgun (WGS) entry which is preliminary data.</text>
</comment>
<protein>
    <submittedName>
        <fullName evidence="1">CRISPR system Cascade subunit CasB</fullName>
    </submittedName>
</protein>
<dbReference type="InterPro" id="IPR013382">
    <property type="entry name" value="CRISPR-assoc_prot_Cse2"/>
</dbReference>
<proteinExistence type="predicted"/>
<dbReference type="CDD" id="cd09731">
    <property type="entry name" value="Cse2_I-E"/>
    <property type="match status" value="1"/>
</dbReference>
<dbReference type="InterPro" id="IPR038287">
    <property type="entry name" value="Cse2_sf"/>
</dbReference>
<dbReference type="RefSeq" id="WP_145023441.1">
    <property type="nucleotide sequence ID" value="NZ_VLLN01000016.1"/>
</dbReference>
<dbReference type="Pfam" id="PF09485">
    <property type="entry name" value="CRISPR_Cse2"/>
    <property type="match status" value="1"/>
</dbReference>
<gene>
    <name evidence="1" type="ORF">JN12_02613</name>
</gene>
<reference evidence="1 2" key="1">
    <citation type="submission" date="2019-07" db="EMBL/GenBank/DDBJ databases">
        <title>Genomic Encyclopedia of Archaeal and Bacterial Type Strains, Phase II (KMG-II): from individual species to whole genera.</title>
        <authorList>
            <person name="Goeker M."/>
        </authorList>
    </citation>
    <scope>NUCLEOTIDE SEQUENCE [LARGE SCALE GENOMIC DNA]</scope>
    <source>
        <strain evidence="1 2">ATCC BAA-1139</strain>
    </source>
</reference>